<keyword evidence="4" id="KW-1185">Reference proteome</keyword>
<evidence type="ECO:0000313" key="3">
    <source>
        <dbReference type="EMBL" id="KAJ8776376.1"/>
    </source>
</evidence>
<evidence type="ECO:0000313" key="4">
    <source>
        <dbReference type="Proteomes" id="UP001159641"/>
    </source>
</evidence>
<evidence type="ECO:0000256" key="1">
    <source>
        <dbReference type="SAM" id="MobiDB-lite"/>
    </source>
</evidence>
<protein>
    <submittedName>
        <fullName evidence="3">Uncharacterized protein</fullName>
    </submittedName>
</protein>
<dbReference type="InterPro" id="IPR026178">
    <property type="entry name" value="JSRP1"/>
</dbReference>
<dbReference type="PANTHER" id="PTHR22397">
    <property type="entry name" value="JUNCTIONAL SARCOPLASMIC RETICULUM PROTEIN 1"/>
    <property type="match status" value="1"/>
</dbReference>
<accession>A0AB34GBY4</accession>
<name>A0AB34GBY4_ESCRO</name>
<feature type="signal peptide" evidence="2">
    <location>
        <begin position="1"/>
        <end position="21"/>
    </location>
</feature>
<dbReference type="GO" id="GO:0003009">
    <property type="term" value="P:skeletal muscle contraction"/>
    <property type="evidence" value="ECO:0007669"/>
    <property type="project" value="TreeGrafter"/>
</dbReference>
<dbReference type="Proteomes" id="UP001159641">
    <property type="component" value="Unassembled WGS sequence"/>
</dbReference>
<proteinExistence type="predicted"/>
<reference evidence="3 4" key="1">
    <citation type="submission" date="2022-11" db="EMBL/GenBank/DDBJ databases">
        <title>Whole genome sequence of Eschrichtius robustus ER-17-0199.</title>
        <authorList>
            <person name="Bruniche-Olsen A."/>
            <person name="Black A.N."/>
            <person name="Fields C.J."/>
            <person name="Walden K."/>
            <person name="Dewoody J.A."/>
        </authorList>
    </citation>
    <scope>NUCLEOTIDE SEQUENCE [LARGE SCALE GENOMIC DNA]</scope>
    <source>
        <strain evidence="3">ER-17-0199</strain>
        <tissue evidence="3">Blubber</tissue>
    </source>
</reference>
<dbReference type="AlphaFoldDB" id="A0AB34GBY4"/>
<dbReference type="EMBL" id="JAIQCJ010002438">
    <property type="protein sequence ID" value="KAJ8776376.1"/>
    <property type="molecule type" value="Genomic_DNA"/>
</dbReference>
<feature type="region of interest" description="Disordered" evidence="1">
    <location>
        <begin position="119"/>
        <end position="175"/>
    </location>
</feature>
<dbReference type="PANTHER" id="PTHR22397:SF2">
    <property type="entry name" value="JUNCTIONAL SARCOPLASMIC RETICULUM PROTEIN 1"/>
    <property type="match status" value="1"/>
</dbReference>
<comment type="caution">
    <text evidence="3">The sequence shown here is derived from an EMBL/GenBank/DDBJ whole genome shotgun (WGS) entry which is preliminary data.</text>
</comment>
<feature type="chain" id="PRO_5044321441" evidence="2">
    <location>
        <begin position="22"/>
        <end position="175"/>
    </location>
</feature>
<organism evidence="3 4">
    <name type="scientific">Eschrichtius robustus</name>
    <name type="common">California gray whale</name>
    <name type="synonym">Eschrichtius gibbosus</name>
    <dbReference type="NCBI Taxonomy" id="9764"/>
    <lineage>
        <taxon>Eukaryota</taxon>
        <taxon>Metazoa</taxon>
        <taxon>Chordata</taxon>
        <taxon>Craniata</taxon>
        <taxon>Vertebrata</taxon>
        <taxon>Euteleostomi</taxon>
        <taxon>Mammalia</taxon>
        <taxon>Eutheria</taxon>
        <taxon>Laurasiatheria</taxon>
        <taxon>Artiodactyla</taxon>
        <taxon>Whippomorpha</taxon>
        <taxon>Cetacea</taxon>
        <taxon>Mysticeti</taxon>
        <taxon>Eschrichtiidae</taxon>
        <taxon>Eschrichtius</taxon>
    </lineage>
</organism>
<keyword evidence="2" id="KW-0732">Signal</keyword>
<gene>
    <name evidence="3" type="ORF">J1605_015674</name>
</gene>
<dbReference type="GO" id="GO:0016529">
    <property type="term" value="C:sarcoplasmic reticulum"/>
    <property type="evidence" value="ECO:0007669"/>
    <property type="project" value="TreeGrafter"/>
</dbReference>
<sequence length="175" mass="17985">MAHLAASSHLLLSVLGPQAPCSILPTRPSVATAGSAQPLAHGSTSSLSFFICPMGAETARGGGDPSVGVCRPGTPAPACHGQNQAAGLWTCCFSDVSMTTRALEELDGGLGSCQVEEDRSALPDPCSGRPREDRAQAELSGGWDQPGGFHDRDCPSFPANSDIQAGRLQQLAPCE</sequence>
<evidence type="ECO:0000256" key="2">
    <source>
        <dbReference type="SAM" id="SignalP"/>
    </source>
</evidence>